<dbReference type="VEuPathDB" id="FungiDB:PTTG_25093"/>
<feature type="compositionally biased region" description="Low complexity" evidence="1">
    <location>
        <begin position="391"/>
        <end position="411"/>
    </location>
</feature>
<gene>
    <name evidence="2" type="ORF">PTTG_25093</name>
</gene>
<dbReference type="Proteomes" id="UP000005240">
    <property type="component" value="Unassembled WGS sequence"/>
</dbReference>
<reference evidence="2" key="2">
    <citation type="submission" date="2016-05" db="EMBL/GenBank/DDBJ databases">
        <title>Comparative analysis highlights variable genome content of wheat rusts and divergence of the mating loci.</title>
        <authorList>
            <person name="Cuomo C.A."/>
            <person name="Bakkeren G."/>
            <person name="Szabo L."/>
            <person name="Khalil H."/>
            <person name="Joly D."/>
            <person name="Goldberg J."/>
            <person name="Young S."/>
            <person name="Zeng Q."/>
            <person name="Fellers J."/>
        </authorList>
    </citation>
    <scope>NUCLEOTIDE SEQUENCE [LARGE SCALE GENOMIC DNA]</scope>
    <source>
        <strain evidence="2">1-1 BBBD Race 1</strain>
    </source>
</reference>
<accession>A0A180H4F8</accession>
<feature type="region of interest" description="Disordered" evidence="1">
    <location>
        <begin position="391"/>
        <end position="413"/>
    </location>
</feature>
<sequence>MRYRPYQKPCPQASAPSLAQIHPEVCEHLHPDLMGPQTYAYHNQIHPNGSGSASLSGMPPQASTPVYPDLVHPKFHERSLVPTGWNVEDSQTSRSDFEELPTDVVPLPPPPPAQAAVVDVPSCSVLPMTPRMFDCHITVVVYCSKKNKQKQDVWKSIRTPKDCWITFDCRSIDYKSFHQLVADECSKTYTKMPKLAEFAAWIQAITVFSVKNGGIVAKMSNPGDKIVQAANEDLLSETVRRSEAREATLAAQLQGSSSGLAPLGLMGADDSDGDSCDEEFQARAIIKEDIFNRYKRNTSVDAVHPIYPDPTDFNRYIILTPGNVALWAKAIHQKHPGVSVVSPPTTLKFYNCKTKKSAPLGGSPSVPAPQINTSEIVATVIAAYQATMASQGTTGTTRGPSPPSDAADPPAAENPGVLADYLRFAGVTNTEETLRILERKDIDSYKMFANGYMPEADLKDLGLTKGTLAKLRNNVRQYQRSLVRETE</sequence>
<name>A0A180H4F8_PUCT1</name>
<evidence type="ECO:0000256" key="1">
    <source>
        <dbReference type="SAM" id="MobiDB-lite"/>
    </source>
</evidence>
<dbReference type="OrthoDB" id="2507571at2759"/>
<protein>
    <recommendedName>
        <fullName evidence="5">SAM domain-containing protein</fullName>
    </recommendedName>
</protein>
<reference evidence="3" key="4">
    <citation type="submission" date="2025-05" db="UniProtKB">
        <authorList>
            <consortium name="EnsemblFungi"/>
        </authorList>
    </citation>
    <scope>IDENTIFICATION</scope>
    <source>
        <strain evidence="3">isolate 1-1 / race 1 (BBBD)</strain>
    </source>
</reference>
<evidence type="ECO:0000313" key="3">
    <source>
        <dbReference type="EnsemblFungi" id="PTTG_25093-t43_1-p1"/>
    </source>
</evidence>
<reference evidence="2" key="1">
    <citation type="submission" date="2009-11" db="EMBL/GenBank/DDBJ databases">
        <authorList>
            <consortium name="The Broad Institute Genome Sequencing Platform"/>
            <person name="Ward D."/>
            <person name="Feldgarden M."/>
            <person name="Earl A."/>
            <person name="Young S.K."/>
            <person name="Zeng Q."/>
            <person name="Koehrsen M."/>
            <person name="Alvarado L."/>
            <person name="Berlin A."/>
            <person name="Bochicchio J."/>
            <person name="Borenstein D."/>
            <person name="Chapman S.B."/>
            <person name="Chen Z."/>
            <person name="Engels R."/>
            <person name="Freedman E."/>
            <person name="Gellesch M."/>
            <person name="Goldberg J."/>
            <person name="Griggs A."/>
            <person name="Gujja S."/>
            <person name="Heilman E."/>
            <person name="Heiman D."/>
            <person name="Hepburn T."/>
            <person name="Howarth C."/>
            <person name="Jen D."/>
            <person name="Larson L."/>
            <person name="Lewis B."/>
            <person name="Mehta T."/>
            <person name="Park D."/>
            <person name="Pearson M."/>
            <person name="Roberts A."/>
            <person name="Saif S."/>
            <person name="Shea T."/>
            <person name="Shenoy N."/>
            <person name="Sisk P."/>
            <person name="Stolte C."/>
            <person name="Sykes S."/>
            <person name="Thomson T."/>
            <person name="Walk T."/>
            <person name="White J."/>
            <person name="Yandava C."/>
            <person name="Izard J."/>
            <person name="Baranova O.V."/>
            <person name="Blanton J.M."/>
            <person name="Tanner A.C."/>
            <person name="Dewhirst F.E."/>
            <person name="Haas B."/>
            <person name="Nusbaum C."/>
            <person name="Birren B."/>
        </authorList>
    </citation>
    <scope>NUCLEOTIDE SEQUENCE [LARGE SCALE GENOMIC DNA]</scope>
    <source>
        <strain evidence="2">1-1 BBBD Race 1</strain>
    </source>
</reference>
<evidence type="ECO:0000313" key="4">
    <source>
        <dbReference type="Proteomes" id="UP000005240"/>
    </source>
</evidence>
<reference evidence="3 4" key="3">
    <citation type="journal article" date="2017" name="G3 (Bethesda)">
        <title>Comparative analysis highlights variable genome content of wheat rusts and divergence of the mating loci.</title>
        <authorList>
            <person name="Cuomo C.A."/>
            <person name="Bakkeren G."/>
            <person name="Khalil H.B."/>
            <person name="Panwar V."/>
            <person name="Joly D."/>
            <person name="Linning R."/>
            <person name="Sakthikumar S."/>
            <person name="Song X."/>
            <person name="Adiconis X."/>
            <person name="Fan L."/>
            <person name="Goldberg J.M."/>
            <person name="Levin J.Z."/>
            <person name="Young S."/>
            <person name="Zeng Q."/>
            <person name="Anikster Y."/>
            <person name="Bruce M."/>
            <person name="Wang M."/>
            <person name="Yin C."/>
            <person name="McCallum B."/>
            <person name="Szabo L.J."/>
            <person name="Hulbert S."/>
            <person name="Chen X."/>
            <person name="Fellers J.P."/>
        </authorList>
    </citation>
    <scope>NUCLEOTIDE SEQUENCE</scope>
    <source>
        <strain evidence="4">Isolate 1-1 / race 1 (BBBD)</strain>
        <strain evidence="3">isolate 1-1 / race 1 (BBBD)</strain>
    </source>
</reference>
<dbReference type="EnsemblFungi" id="PTTG_25093-t43_1">
    <property type="protein sequence ID" value="PTTG_25093-t43_1-p1"/>
    <property type="gene ID" value="PTTG_25093"/>
</dbReference>
<evidence type="ECO:0000313" key="2">
    <source>
        <dbReference type="EMBL" id="OAV99896.1"/>
    </source>
</evidence>
<proteinExistence type="predicted"/>
<organism evidence="2">
    <name type="scientific">Puccinia triticina (isolate 1-1 / race 1 (BBBD))</name>
    <name type="common">Brown leaf rust fungus</name>
    <dbReference type="NCBI Taxonomy" id="630390"/>
    <lineage>
        <taxon>Eukaryota</taxon>
        <taxon>Fungi</taxon>
        <taxon>Dikarya</taxon>
        <taxon>Basidiomycota</taxon>
        <taxon>Pucciniomycotina</taxon>
        <taxon>Pucciniomycetes</taxon>
        <taxon>Pucciniales</taxon>
        <taxon>Pucciniaceae</taxon>
        <taxon>Puccinia</taxon>
    </lineage>
</organism>
<evidence type="ECO:0008006" key="5">
    <source>
        <dbReference type="Google" id="ProtNLM"/>
    </source>
</evidence>
<keyword evidence="4" id="KW-1185">Reference proteome</keyword>
<dbReference type="AlphaFoldDB" id="A0A180H4F8"/>
<dbReference type="EMBL" id="ADAS02000001">
    <property type="protein sequence ID" value="OAV99896.1"/>
    <property type="molecule type" value="Genomic_DNA"/>
</dbReference>